<comment type="similarity">
    <text evidence="1">Belongs to the PRR23 family.</text>
</comment>
<dbReference type="Ensembl" id="ENSPEMT00000041701.1">
    <property type="protein sequence ID" value="ENSPEMP00000034107.1"/>
    <property type="gene ID" value="ENSPEMG00000026694.1"/>
</dbReference>
<organism evidence="3 4">
    <name type="scientific">Peromyscus maniculatus bairdii</name>
    <name type="common">Prairie deer mouse</name>
    <dbReference type="NCBI Taxonomy" id="230844"/>
    <lineage>
        <taxon>Eukaryota</taxon>
        <taxon>Metazoa</taxon>
        <taxon>Chordata</taxon>
        <taxon>Craniata</taxon>
        <taxon>Vertebrata</taxon>
        <taxon>Euteleostomi</taxon>
        <taxon>Mammalia</taxon>
        <taxon>Eutheria</taxon>
        <taxon>Euarchontoglires</taxon>
        <taxon>Glires</taxon>
        <taxon>Rodentia</taxon>
        <taxon>Myomorpha</taxon>
        <taxon>Muroidea</taxon>
        <taxon>Cricetidae</taxon>
        <taxon>Neotominae</taxon>
        <taxon>Peromyscus</taxon>
    </lineage>
</organism>
<reference evidence="3" key="3">
    <citation type="submission" date="2025-09" db="UniProtKB">
        <authorList>
            <consortium name="Ensembl"/>
        </authorList>
    </citation>
    <scope>IDENTIFICATION</scope>
</reference>
<feature type="compositionally biased region" description="Pro residues" evidence="2">
    <location>
        <begin position="15"/>
        <end position="24"/>
    </location>
</feature>
<protein>
    <submittedName>
        <fullName evidence="3">Uncharacterized protein</fullName>
    </submittedName>
</protein>
<dbReference type="PANTHER" id="PTHR31813:SF4">
    <property type="entry name" value="PROLINE-RICH PROTEIN 23A"/>
    <property type="match status" value="1"/>
</dbReference>
<dbReference type="AlphaFoldDB" id="A0A8C8URP3"/>
<reference evidence="3 4" key="1">
    <citation type="submission" date="2018-10" db="EMBL/GenBank/DDBJ databases">
        <title>Improved assembly of the deer mouse Peromyscus maniculatus genome.</title>
        <authorList>
            <person name="Lassance J.-M."/>
            <person name="Hoekstra H.E."/>
        </authorList>
    </citation>
    <scope>NUCLEOTIDE SEQUENCE [LARGE SCALE GENOMIC DNA]</scope>
</reference>
<feature type="compositionally biased region" description="Acidic residues" evidence="2">
    <location>
        <begin position="77"/>
        <end position="86"/>
    </location>
</feature>
<evidence type="ECO:0000313" key="4">
    <source>
        <dbReference type="Proteomes" id="UP000694547"/>
    </source>
</evidence>
<feature type="region of interest" description="Disordered" evidence="2">
    <location>
        <begin position="1"/>
        <end position="47"/>
    </location>
</feature>
<feature type="compositionally biased region" description="Polar residues" evidence="2">
    <location>
        <begin position="94"/>
        <end position="103"/>
    </location>
</feature>
<dbReference type="PANTHER" id="PTHR31813">
    <property type="entry name" value="PROLINE-RICH PROTEIN 23B"/>
    <property type="match status" value="1"/>
</dbReference>
<keyword evidence="4" id="KW-1185">Reference proteome</keyword>
<sequence>MMHVRPRSPSVDPEPCWPPQPQGPSPAKRRRLHEPARHEPLPGFLSASPQGATLLDVFQDQQGSFGASVSDIFGLEDAYDQEEDPEPGFLSPSMDASASQAAGLHLSSTRVYSPWPQDAVAEPWPLVLSTRAKRYSPRSVWDLGSYLLRPFPSSPLQPLPPSPPPSPQEQHLPCPPRPLCKARRRLFCE</sequence>
<evidence type="ECO:0000256" key="2">
    <source>
        <dbReference type="SAM" id="MobiDB-lite"/>
    </source>
</evidence>
<dbReference type="GeneTree" id="ENSGT00390000007772"/>
<feature type="region of interest" description="Disordered" evidence="2">
    <location>
        <begin position="77"/>
        <end position="103"/>
    </location>
</feature>
<feature type="region of interest" description="Disordered" evidence="2">
    <location>
        <begin position="154"/>
        <end position="177"/>
    </location>
</feature>
<proteinExistence type="inferred from homology"/>
<dbReference type="InterPro" id="IPR018903">
    <property type="entry name" value="PRR23"/>
</dbReference>
<evidence type="ECO:0000256" key="1">
    <source>
        <dbReference type="ARBA" id="ARBA00009113"/>
    </source>
</evidence>
<dbReference type="Pfam" id="PF10630">
    <property type="entry name" value="DUF2476"/>
    <property type="match status" value="2"/>
</dbReference>
<evidence type="ECO:0000313" key="3">
    <source>
        <dbReference type="Ensembl" id="ENSPEMP00000034107.1"/>
    </source>
</evidence>
<dbReference type="Proteomes" id="UP000694547">
    <property type="component" value="Chromosome 7"/>
</dbReference>
<reference evidence="3" key="2">
    <citation type="submission" date="2025-08" db="UniProtKB">
        <authorList>
            <consortium name="Ensembl"/>
        </authorList>
    </citation>
    <scope>IDENTIFICATION</scope>
</reference>
<name>A0A8C8URP3_PERMB</name>
<accession>A0A8C8URP3</accession>